<dbReference type="InterPro" id="IPR013783">
    <property type="entry name" value="Ig-like_fold"/>
</dbReference>
<keyword evidence="7" id="KW-0325">Glycoprotein</keyword>
<dbReference type="PROSITE" id="PS50835">
    <property type="entry name" value="IG_LIKE"/>
    <property type="match status" value="1"/>
</dbReference>
<dbReference type="InterPro" id="IPR003599">
    <property type="entry name" value="Ig_sub"/>
</dbReference>
<dbReference type="GO" id="GO:0016020">
    <property type="term" value="C:membrane"/>
    <property type="evidence" value="ECO:0007669"/>
    <property type="project" value="UniProtKB-SubCell"/>
</dbReference>
<gene>
    <name evidence="10" type="ORF">GDO54_018445</name>
</gene>
<keyword evidence="8" id="KW-0393">Immunoglobulin domain</keyword>
<dbReference type="AlphaFoldDB" id="A0AAV2ZIM1"/>
<evidence type="ECO:0000256" key="7">
    <source>
        <dbReference type="ARBA" id="ARBA00023180"/>
    </source>
</evidence>
<dbReference type="Pfam" id="PF07686">
    <property type="entry name" value="V-set"/>
    <property type="match status" value="1"/>
</dbReference>
<evidence type="ECO:0000256" key="6">
    <source>
        <dbReference type="ARBA" id="ARBA00023157"/>
    </source>
</evidence>
<evidence type="ECO:0000259" key="9">
    <source>
        <dbReference type="PROSITE" id="PS50835"/>
    </source>
</evidence>
<comment type="caution">
    <text evidence="10">The sequence shown here is derived from an EMBL/GenBank/DDBJ whole genome shotgun (WGS) entry which is preliminary data.</text>
</comment>
<keyword evidence="3" id="KW-0732">Signal</keyword>
<sequence>SGPQVKCRNTNPAVLGEDVTLTCEFQSHLDVLQVTWQRKRGENTQNMATYSEMYNIADLFESHVSIINASSRNSTIKISKLEKGDEGCYLCLFNAYPNGAFTGEVCLTVLGKSNNK</sequence>
<dbReference type="SMART" id="SM00406">
    <property type="entry name" value="IGv"/>
    <property type="match status" value="1"/>
</dbReference>
<dbReference type="GO" id="GO:0098632">
    <property type="term" value="F:cell-cell adhesion mediator activity"/>
    <property type="evidence" value="ECO:0007669"/>
    <property type="project" value="InterPro"/>
</dbReference>
<evidence type="ECO:0000256" key="8">
    <source>
        <dbReference type="ARBA" id="ARBA00023319"/>
    </source>
</evidence>
<evidence type="ECO:0000313" key="10">
    <source>
        <dbReference type="EMBL" id="DBA13684.1"/>
    </source>
</evidence>
<dbReference type="InterPro" id="IPR036179">
    <property type="entry name" value="Ig-like_dom_sf"/>
</dbReference>
<comment type="subcellular location">
    <subcellularLocation>
        <location evidence="1">Membrane</location>
        <topology evidence="1">Single-pass membrane protein</topology>
    </subcellularLocation>
</comment>
<evidence type="ECO:0000256" key="4">
    <source>
        <dbReference type="ARBA" id="ARBA00022989"/>
    </source>
</evidence>
<name>A0AAV2ZIM1_PYXAD</name>
<dbReference type="EMBL" id="DYDO01000028">
    <property type="protein sequence ID" value="DBA13684.1"/>
    <property type="molecule type" value="Genomic_DNA"/>
</dbReference>
<dbReference type="GO" id="GO:0043025">
    <property type="term" value="C:neuronal cell body"/>
    <property type="evidence" value="ECO:0007669"/>
    <property type="project" value="TreeGrafter"/>
</dbReference>
<evidence type="ECO:0000256" key="5">
    <source>
        <dbReference type="ARBA" id="ARBA00023136"/>
    </source>
</evidence>
<dbReference type="PANTHER" id="PTHR46841">
    <property type="entry name" value="OX-2 MEMBRANE GLYCOPROTEIN"/>
    <property type="match status" value="1"/>
</dbReference>
<dbReference type="SMART" id="SM00409">
    <property type="entry name" value="IG"/>
    <property type="match status" value="1"/>
</dbReference>
<evidence type="ECO:0000256" key="2">
    <source>
        <dbReference type="ARBA" id="ARBA00022692"/>
    </source>
</evidence>
<dbReference type="GO" id="GO:0009986">
    <property type="term" value="C:cell surface"/>
    <property type="evidence" value="ECO:0007669"/>
    <property type="project" value="TreeGrafter"/>
</dbReference>
<organism evidence="10 11">
    <name type="scientific">Pyxicephalus adspersus</name>
    <name type="common">African bullfrog</name>
    <dbReference type="NCBI Taxonomy" id="30357"/>
    <lineage>
        <taxon>Eukaryota</taxon>
        <taxon>Metazoa</taxon>
        <taxon>Chordata</taxon>
        <taxon>Craniata</taxon>
        <taxon>Vertebrata</taxon>
        <taxon>Euteleostomi</taxon>
        <taxon>Amphibia</taxon>
        <taxon>Batrachia</taxon>
        <taxon>Anura</taxon>
        <taxon>Neobatrachia</taxon>
        <taxon>Ranoidea</taxon>
        <taxon>Pyxicephalidae</taxon>
        <taxon>Pyxicephalinae</taxon>
        <taxon>Pyxicephalus</taxon>
    </lineage>
</organism>
<dbReference type="GO" id="GO:0034113">
    <property type="term" value="P:heterotypic cell-cell adhesion"/>
    <property type="evidence" value="ECO:0007669"/>
    <property type="project" value="TreeGrafter"/>
</dbReference>
<dbReference type="PANTHER" id="PTHR46841:SF10">
    <property type="entry name" value="CD200 MOLECULE LIKE 1-RELATED"/>
    <property type="match status" value="1"/>
</dbReference>
<dbReference type="InterPro" id="IPR007110">
    <property type="entry name" value="Ig-like_dom"/>
</dbReference>
<evidence type="ECO:0000313" key="11">
    <source>
        <dbReference type="Proteomes" id="UP001181693"/>
    </source>
</evidence>
<dbReference type="Proteomes" id="UP001181693">
    <property type="component" value="Unassembled WGS sequence"/>
</dbReference>
<keyword evidence="11" id="KW-1185">Reference proteome</keyword>
<evidence type="ECO:0000256" key="3">
    <source>
        <dbReference type="ARBA" id="ARBA00022729"/>
    </source>
</evidence>
<proteinExistence type="predicted"/>
<dbReference type="SUPFAM" id="SSF48726">
    <property type="entry name" value="Immunoglobulin"/>
    <property type="match status" value="1"/>
</dbReference>
<keyword evidence="4" id="KW-1133">Transmembrane helix</keyword>
<dbReference type="GO" id="GO:0030424">
    <property type="term" value="C:axon"/>
    <property type="evidence" value="ECO:0007669"/>
    <property type="project" value="TreeGrafter"/>
</dbReference>
<dbReference type="InterPro" id="IPR013106">
    <property type="entry name" value="Ig_V-set"/>
</dbReference>
<keyword evidence="5" id="KW-0472">Membrane</keyword>
<accession>A0AAV2ZIM1</accession>
<feature type="non-terminal residue" evidence="10">
    <location>
        <position position="1"/>
    </location>
</feature>
<dbReference type="Gene3D" id="2.60.40.10">
    <property type="entry name" value="Immunoglobulins"/>
    <property type="match status" value="1"/>
</dbReference>
<reference evidence="10" key="1">
    <citation type="thesis" date="2020" institute="ProQuest LLC" country="789 East Eisenhower Parkway, Ann Arbor, MI, USA">
        <title>Comparative Genomics and Chromosome Evolution.</title>
        <authorList>
            <person name="Mudd A.B."/>
        </authorList>
    </citation>
    <scope>NUCLEOTIDE SEQUENCE</scope>
    <source>
        <strain evidence="10">1538</strain>
        <tissue evidence="10">Blood</tissue>
    </source>
</reference>
<keyword evidence="6" id="KW-1015">Disulfide bond</keyword>
<feature type="domain" description="Ig-like" evidence="9">
    <location>
        <begin position="3"/>
        <end position="108"/>
    </location>
</feature>
<dbReference type="InterPro" id="IPR047164">
    <property type="entry name" value="OX2G-like"/>
</dbReference>
<protein>
    <recommendedName>
        <fullName evidence="9">Ig-like domain-containing protein</fullName>
    </recommendedName>
</protein>
<dbReference type="GO" id="GO:0150079">
    <property type="term" value="P:negative regulation of neuroinflammatory response"/>
    <property type="evidence" value="ECO:0007669"/>
    <property type="project" value="TreeGrafter"/>
</dbReference>
<keyword evidence="2" id="KW-0812">Transmembrane</keyword>
<evidence type="ECO:0000256" key="1">
    <source>
        <dbReference type="ARBA" id="ARBA00004167"/>
    </source>
</evidence>